<dbReference type="AlphaFoldDB" id="A0AAD1XN42"/>
<dbReference type="GO" id="GO:0004674">
    <property type="term" value="F:protein serine/threonine kinase activity"/>
    <property type="evidence" value="ECO:0007669"/>
    <property type="project" value="UniProtKB-KW"/>
</dbReference>
<evidence type="ECO:0000256" key="2">
    <source>
        <dbReference type="ARBA" id="ARBA00022679"/>
    </source>
</evidence>
<dbReference type="SUPFAM" id="SSF56112">
    <property type="entry name" value="Protein kinase-like (PK-like)"/>
    <property type="match status" value="1"/>
</dbReference>
<feature type="domain" description="Protein kinase" evidence="8">
    <location>
        <begin position="6"/>
        <end position="182"/>
    </location>
</feature>
<dbReference type="EMBL" id="CAMPGE010017497">
    <property type="protein sequence ID" value="CAI2375971.1"/>
    <property type="molecule type" value="Genomic_DNA"/>
</dbReference>
<keyword evidence="3 6" id="KW-0547">Nucleotide-binding</keyword>
<evidence type="ECO:0000256" key="3">
    <source>
        <dbReference type="ARBA" id="ARBA00022741"/>
    </source>
</evidence>
<dbReference type="PANTHER" id="PTHR24345:SF0">
    <property type="entry name" value="CELL CYCLE SERINE_THREONINE-PROTEIN KINASE CDC5_MSD2"/>
    <property type="match status" value="1"/>
</dbReference>
<evidence type="ECO:0000313" key="10">
    <source>
        <dbReference type="Proteomes" id="UP001295684"/>
    </source>
</evidence>
<keyword evidence="5 6" id="KW-0067">ATP-binding</keyword>
<reference evidence="9" key="1">
    <citation type="submission" date="2023-07" db="EMBL/GenBank/DDBJ databases">
        <authorList>
            <consortium name="AG Swart"/>
            <person name="Singh M."/>
            <person name="Singh A."/>
            <person name="Seah K."/>
            <person name="Emmerich C."/>
        </authorList>
    </citation>
    <scope>NUCLEOTIDE SEQUENCE</scope>
    <source>
        <strain evidence="9">DP1</strain>
    </source>
</reference>
<evidence type="ECO:0000256" key="1">
    <source>
        <dbReference type="ARBA" id="ARBA00022527"/>
    </source>
</evidence>
<dbReference type="InterPro" id="IPR017441">
    <property type="entry name" value="Protein_kinase_ATP_BS"/>
</dbReference>
<keyword evidence="10" id="KW-1185">Reference proteome</keyword>
<dbReference type="GO" id="GO:0005524">
    <property type="term" value="F:ATP binding"/>
    <property type="evidence" value="ECO:0007669"/>
    <property type="project" value="UniProtKB-UniRule"/>
</dbReference>
<protein>
    <recommendedName>
        <fullName evidence="8">Protein kinase domain-containing protein</fullName>
    </recommendedName>
</protein>
<dbReference type="InterPro" id="IPR000719">
    <property type="entry name" value="Prot_kinase_dom"/>
</dbReference>
<evidence type="ECO:0000256" key="4">
    <source>
        <dbReference type="ARBA" id="ARBA00022777"/>
    </source>
</evidence>
<dbReference type="SMART" id="SM00220">
    <property type="entry name" value="S_TKc"/>
    <property type="match status" value="1"/>
</dbReference>
<dbReference type="PROSITE" id="PS00107">
    <property type="entry name" value="PROTEIN_KINASE_ATP"/>
    <property type="match status" value="1"/>
</dbReference>
<dbReference type="Gene3D" id="1.10.510.10">
    <property type="entry name" value="Transferase(Phosphotransferase) domain 1"/>
    <property type="match status" value="1"/>
</dbReference>
<evidence type="ECO:0000313" key="9">
    <source>
        <dbReference type="EMBL" id="CAI2375971.1"/>
    </source>
</evidence>
<feature type="binding site" evidence="6">
    <location>
        <position position="38"/>
    </location>
    <ligand>
        <name>ATP</name>
        <dbReference type="ChEBI" id="CHEBI:30616"/>
    </ligand>
</feature>
<sequence>MIDNTYQLKELLGIGGSSKVYNATSKDDQEYAIKVIRKDKGYSEELSRQIVQNEYLLSLKLGSHPNLVNIISYNSDGRAQLADGIHSINYLLMEKCQNGALSSIIRKTGPVEENVAKFLFVQLLSAVKFVHEKYAHMDIKLENILLDCFFNVKLADLGTVVDVSESEGYTNQRRGTPHQKTF</sequence>
<comment type="similarity">
    <text evidence="7">Belongs to the protein kinase superfamily.</text>
</comment>
<evidence type="ECO:0000256" key="6">
    <source>
        <dbReference type="PROSITE-ProRule" id="PRU10141"/>
    </source>
</evidence>
<keyword evidence="1 7" id="KW-0723">Serine/threonine-protein kinase</keyword>
<organism evidence="9 10">
    <name type="scientific">Euplotes crassus</name>
    <dbReference type="NCBI Taxonomy" id="5936"/>
    <lineage>
        <taxon>Eukaryota</taxon>
        <taxon>Sar</taxon>
        <taxon>Alveolata</taxon>
        <taxon>Ciliophora</taxon>
        <taxon>Intramacronucleata</taxon>
        <taxon>Spirotrichea</taxon>
        <taxon>Hypotrichia</taxon>
        <taxon>Euplotida</taxon>
        <taxon>Euplotidae</taxon>
        <taxon>Moneuplotes</taxon>
    </lineage>
</organism>
<dbReference type="InterPro" id="IPR008271">
    <property type="entry name" value="Ser/Thr_kinase_AS"/>
</dbReference>
<dbReference type="PROSITE" id="PS50011">
    <property type="entry name" value="PROTEIN_KINASE_DOM"/>
    <property type="match status" value="1"/>
</dbReference>
<name>A0AAD1XN42_EUPCR</name>
<evidence type="ECO:0000259" key="8">
    <source>
        <dbReference type="PROSITE" id="PS50011"/>
    </source>
</evidence>
<keyword evidence="2" id="KW-0808">Transferase</keyword>
<dbReference type="Proteomes" id="UP001295684">
    <property type="component" value="Unassembled WGS sequence"/>
</dbReference>
<proteinExistence type="inferred from homology"/>
<accession>A0AAD1XN42</accession>
<dbReference type="PANTHER" id="PTHR24345">
    <property type="entry name" value="SERINE/THREONINE-PROTEIN KINASE PLK"/>
    <property type="match status" value="1"/>
</dbReference>
<dbReference type="CDD" id="cd00180">
    <property type="entry name" value="PKc"/>
    <property type="match status" value="1"/>
</dbReference>
<gene>
    <name evidence="9" type="ORF">ECRASSUSDP1_LOCUS17339</name>
</gene>
<dbReference type="Pfam" id="PF00069">
    <property type="entry name" value="Pkinase"/>
    <property type="match status" value="1"/>
</dbReference>
<evidence type="ECO:0000256" key="5">
    <source>
        <dbReference type="ARBA" id="ARBA00022840"/>
    </source>
</evidence>
<comment type="caution">
    <text evidence="9">The sequence shown here is derived from an EMBL/GenBank/DDBJ whole genome shotgun (WGS) entry which is preliminary data.</text>
</comment>
<evidence type="ECO:0000256" key="7">
    <source>
        <dbReference type="RuleBase" id="RU000304"/>
    </source>
</evidence>
<dbReference type="InterPro" id="IPR011009">
    <property type="entry name" value="Kinase-like_dom_sf"/>
</dbReference>
<keyword evidence="4" id="KW-0418">Kinase</keyword>
<dbReference type="GO" id="GO:0005634">
    <property type="term" value="C:nucleus"/>
    <property type="evidence" value="ECO:0007669"/>
    <property type="project" value="TreeGrafter"/>
</dbReference>
<dbReference type="PROSITE" id="PS00108">
    <property type="entry name" value="PROTEIN_KINASE_ST"/>
    <property type="match status" value="1"/>
</dbReference>